<accession>A0ABD6EBF8</accession>
<feature type="compositionally biased region" description="Acidic residues" evidence="13">
    <location>
        <begin position="411"/>
        <end position="428"/>
    </location>
</feature>
<dbReference type="SUPFAM" id="SSF52833">
    <property type="entry name" value="Thioredoxin-like"/>
    <property type="match status" value="3"/>
</dbReference>
<keyword evidence="10" id="KW-0676">Redox-active center</keyword>
<evidence type="ECO:0000259" key="15">
    <source>
        <dbReference type="PROSITE" id="PS51352"/>
    </source>
</evidence>
<evidence type="ECO:0000256" key="11">
    <source>
        <dbReference type="ARBA" id="ARBA00067226"/>
    </source>
</evidence>
<sequence>MWWPSDVSSQSVRHFIPLLFVVSFVSALYDSSDDVIDLTASNFHSRVINGDEIWVVEFYAPWCGHCKALAPEYKKAANALKGIVKVGAVDMTQHQSVGQPYNVQGFPTIKIFGGDKQKPSDFQGQRTAKAIVDAAMREAQNTVTARLGEKKSKDVIELTDDNFEEQVLHSKDMWLVEFYAPWCGHCKQLKPHWEKVATELNGKVKVAALDATVHRKMAEMFGIQGFPTIKFFSPGSSASDAQDYDGSRTASDILSWINDKINENRPPPEVVEATSPEVVDQACKEKQLCIFSVLPDILDCQSECRNQYLEILKDLAAKFRKNPWGWLWTAPGKQTKIEEALGMGGFGYPALAAINYRKMKYAMLKGSFGKDGIHEFLRDLSYGRGRTAPLSGTEFPKIEKYEPWDGKDGEMPVEEELDLSDVDLDDVNDEKNKKKKSEL</sequence>
<dbReference type="InterPro" id="IPR036249">
    <property type="entry name" value="Thioredoxin-like_sf"/>
</dbReference>
<feature type="domain" description="Thioredoxin" evidence="15">
    <location>
        <begin position="129"/>
        <end position="262"/>
    </location>
</feature>
<evidence type="ECO:0000256" key="4">
    <source>
        <dbReference type="ARBA" id="ARBA00012723"/>
    </source>
</evidence>
<evidence type="ECO:0000256" key="5">
    <source>
        <dbReference type="ARBA" id="ARBA00022729"/>
    </source>
</evidence>
<evidence type="ECO:0000313" key="16">
    <source>
        <dbReference type="EMBL" id="MFH4974113.1"/>
    </source>
</evidence>
<dbReference type="AlphaFoldDB" id="A0ABD6EBF8"/>
<dbReference type="GO" id="GO:0003756">
    <property type="term" value="F:protein disulfide isomerase activity"/>
    <property type="evidence" value="ECO:0007669"/>
    <property type="project" value="UniProtKB-EC"/>
</dbReference>
<evidence type="ECO:0000256" key="9">
    <source>
        <dbReference type="ARBA" id="ARBA00023235"/>
    </source>
</evidence>
<name>A0ABD6EBF8_9BILA</name>
<dbReference type="PANTHER" id="PTHR45815">
    <property type="entry name" value="PROTEIN DISULFIDE-ISOMERASE A6"/>
    <property type="match status" value="1"/>
</dbReference>
<evidence type="ECO:0000256" key="2">
    <source>
        <dbReference type="ARBA" id="ARBA00004319"/>
    </source>
</evidence>
<feature type="compositionally biased region" description="Basic and acidic residues" evidence="13">
    <location>
        <begin position="399"/>
        <end position="410"/>
    </location>
</feature>
<dbReference type="PANTHER" id="PTHR45815:SF3">
    <property type="entry name" value="PROTEIN DISULFIDE-ISOMERASE A6"/>
    <property type="match status" value="1"/>
</dbReference>
<dbReference type="Proteomes" id="UP001608902">
    <property type="component" value="Unassembled WGS sequence"/>
</dbReference>
<reference evidence="16 17" key="1">
    <citation type="submission" date="2024-08" db="EMBL/GenBank/DDBJ databases">
        <title>Gnathostoma spinigerum genome.</title>
        <authorList>
            <person name="Gonzalez-Bertolin B."/>
            <person name="Monzon S."/>
            <person name="Zaballos A."/>
            <person name="Jimenez P."/>
            <person name="Dekumyoy P."/>
            <person name="Varona S."/>
            <person name="Cuesta I."/>
            <person name="Sumanam S."/>
            <person name="Adisakwattana P."/>
            <person name="Gasser R.B."/>
            <person name="Hernandez-Gonzalez A."/>
            <person name="Young N.D."/>
            <person name="Perteguer M.J."/>
        </authorList>
    </citation>
    <scope>NUCLEOTIDE SEQUENCE [LARGE SCALE GENOMIC DNA]</scope>
    <source>
        <strain evidence="16">AL3</strain>
        <tissue evidence="16">Liver</tissue>
    </source>
</reference>
<dbReference type="NCBIfam" id="TIGR01126">
    <property type="entry name" value="pdi_dom"/>
    <property type="match status" value="2"/>
</dbReference>
<dbReference type="EMBL" id="JBGFUD010000255">
    <property type="protein sequence ID" value="MFH4974113.1"/>
    <property type="molecule type" value="Genomic_DNA"/>
</dbReference>
<dbReference type="GO" id="GO:0005788">
    <property type="term" value="C:endoplasmic reticulum lumen"/>
    <property type="evidence" value="ECO:0007669"/>
    <property type="project" value="UniProtKB-SubCell"/>
</dbReference>
<keyword evidence="8" id="KW-1015">Disulfide bond</keyword>
<keyword evidence="7" id="KW-0256">Endoplasmic reticulum</keyword>
<evidence type="ECO:0000256" key="10">
    <source>
        <dbReference type="ARBA" id="ARBA00023284"/>
    </source>
</evidence>
<evidence type="ECO:0000256" key="6">
    <source>
        <dbReference type="ARBA" id="ARBA00022737"/>
    </source>
</evidence>
<protein>
    <recommendedName>
        <fullName evidence="11">Protein disulfide-isomerase A6 homolog</fullName>
        <ecNumber evidence="4">5.3.4.1</ecNumber>
    </recommendedName>
</protein>
<comment type="similarity">
    <text evidence="3 12">Belongs to the protein disulfide isomerase family.</text>
</comment>
<evidence type="ECO:0000256" key="13">
    <source>
        <dbReference type="SAM" id="MobiDB-lite"/>
    </source>
</evidence>
<dbReference type="InterPro" id="IPR013766">
    <property type="entry name" value="Thioredoxin_domain"/>
</dbReference>
<keyword evidence="5 14" id="KW-0732">Signal</keyword>
<dbReference type="CDD" id="cd02983">
    <property type="entry name" value="P5_C"/>
    <property type="match status" value="1"/>
</dbReference>
<comment type="subcellular location">
    <subcellularLocation>
        <location evidence="2">Endoplasmic reticulum lumen</location>
    </subcellularLocation>
</comment>
<dbReference type="InterPro" id="IPR017937">
    <property type="entry name" value="Thioredoxin_CS"/>
</dbReference>
<dbReference type="PROSITE" id="PS00194">
    <property type="entry name" value="THIOREDOXIN_1"/>
    <property type="match status" value="2"/>
</dbReference>
<evidence type="ECO:0000256" key="14">
    <source>
        <dbReference type="SAM" id="SignalP"/>
    </source>
</evidence>
<dbReference type="InterPro" id="IPR005788">
    <property type="entry name" value="PDI_thioredoxin-like_dom"/>
</dbReference>
<comment type="catalytic activity">
    <reaction evidence="1">
        <text>Catalyzes the rearrangement of -S-S- bonds in proteins.</text>
        <dbReference type="EC" id="5.3.4.1"/>
    </reaction>
</comment>
<evidence type="ECO:0000256" key="3">
    <source>
        <dbReference type="ARBA" id="ARBA00006347"/>
    </source>
</evidence>
<keyword evidence="9" id="KW-0413">Isomerase</keyword>
<dbReference type="Gene3D" id="3.40.30.10">
    <property type="entry name" value="Glutaredoxin"/>
    <property type="match status" value="2"/>
</dbReference>
<comment type="caution">
    <text evidence="16">The sequence shown here is derived from an EMBL/GenBank/DDBJ whole genome shotgun (WGS) entry which is preliminary data.</text>
</comment>
<dbReference type="EC" id="5.3.4.1" evidence="4"/>
<evidence type="ECO:0000256" key="12">
    <source>
        <dbReference type="RuleBase" id="RU004208"/>
    </source>
</evidence>
<dbReference type="PRINTS" id="PR00421">
    <property type="entry name" value="THIOREDOXIN"/>
</dbReference>
<evidence type="ECO:0000256" key="1">
    <source>
        <dbReference type="ARBA" id="ARBA00001182"/>
    </source>
</evidence>
<feature type="signal peptide" evidence="14">
    <location>
        <begin position="1"/>
        <end position="27"/>
    </location>
</feature>
<proteinExistence type="inferred from homology"/>
<dbReference type="FunFam" id="3.40.30.10:FF:000032">
    <property type="entry name" value="Protein disulfide-isomerase A6 homolog"/>
    <property type="match status" value="1"/>
</dbReference>
<organism evidence="16 17">
    <name type="scientific">Gnathostoma spinigerum</name>
    <dbReference type="NCBI Taxonomy" id="75299"/>
    <lineage>
        <taxon>Eukaryota</taxon>
        <taxon>Metazoa</taxon>
        <taxon>Ecdysozoa</taxon>
        <taxon>Nematoda</taxon>
        <taxon>Chromadorea</taxon>
        <taxon>Rhabditida</taxon>
        <taxon>Spirurina</taxon>
        <taxon>Gnathostomatomorpha</taxon>
        <taxon>Gnathostomatoidea</taxon>
        <taxon>Gnathostomatidae</taxon>
        <taxon>Gnathostoma</taxon>
    </lineage>
</organism>
<feature type="compositionally biased region" description="Basic and acidic residues" evidence="13">
    <location>
        <begin position="429"/>
        <end position="439"/>
    </location>
</feature>
<keyword evidence="17" id="KW-1185">Reference proteome</keyword>
<dbReference type="FunFam" id="3.40.30.10:FF:000050">
    <property type="entry name" value="protein disulfide-isomerase A6 isoform X1"/>
    <property type="match status" value="1"/>
</dbReference>
<dbReference type="CDD" id="cd03001">
    <property type="entry name" value="PDI_a_P5"/>
    <property type="match status" value="2"/>
</dbReference>
<feature type="chain" id="PRO_5044764696" description="Protein disulfide-isomerase A6 homolog" evidence="14">
    <location>
        <begin position="28"/>
        <end position="439"/>
    </location>
</feature>
<evidence type="ECO:0000313" key="17">
    <source>
        <dbReference type="Proteomes" id="UP001608902"/>
    </source>
</evidence>
<dbReference type="Pfam" id="PF00085">
    <property type="entry name" value="Thioredoxin"/>
    <property type="match status" value="2"/>
</dbReference>
<evidence type="ECO:0000256" key="8">
    <source>
        <dbReference type="ARBA" id="ARBA00023157"/>
    </source>
</evidence>
<evidence type="ECO:0000256" key="7">
    <source>
        <dbReference type="ARBA" id="ARBA00022824"/>
    </source>
</evidence>
<keyword evidence="6" id="KW-0677">Repeat</keyword>
<gene>
    <name evidence="16" type="ORF">AB6A40_000822</name>
</gene>
<feature type="region of interest" description="Disordered" evidence="13">
    <location>
        <begin position="399"/>
        <end position="439"/>
    </location>
</feature>
<dbReference type="PROSITE" id="PS51352">
    <property type="entry name" value="THIOREDOXIN_2"/>
    <property type="match status" value="2"/>
</dbReference>
<feature type="domain" description="Thioredoxin" evidence="15">
    <location>
        <begin position="29"/>
        <end position="128"/>
    </location>
</feature>